<dbReference type="Gene3D" id="3.40.50.2300">
    <property type="match status" value="1"/>
</dbReference>
<dbReference type="PANTHER" id="PTHR44591:SF21">
    <property type="entry name" value="TWO-COMPONENT RESPONSE REGULATOR"/>
    <property type="match status" value="1"/>
</dbReference>
<comment type="caution">
    <text evidence="4">The sequence shown here is derived from an EMBL/GenBank/DDBJ whole genome shotgun (WGS) entry which is preliminary data.</text>
</comment>
<dbReference type="InterPro" id="IPR050595">
    <property type="entry name" value="Bact_response_regulator"/>
</dbReference>
<reference evidence="4 5" key="2">
    <citation type="submission" date="2019-02" db="EMBL/GenBank/DDBJ databases">
        <title>'Lichenibacterium ramalinii' gen. nov. sp. nov., 'Lichenibacterium minor' gen. nov. sp. nov.</title>
        <authorList>
            <person name="Pankratov T."/>
        </authorList>
    </citation>
    <scope>NUCLEOTIDE SEQUENCE [LARGE SCALE GENOMIC DNA]</scope>
    <source>
        <strain evidence="4 5">RmlP026</strain>
    </source>
</reference>
<reference evidence="4 5" key="1">
    <citation type="submission" date="2018-12" db="EMBL/GenBank/DDBJ databases">
        <authorList>
            <person name="Grouzdev D.S."/>
            <person name="Krutkina M.S."/>
        </authorList>
    </citation>
    <scope>NUCLEOTIDE SEQUENCE [LARGE SCALE GENOMIC DNA]</scope>
    <source>
        <strain evidence="4 5">RmlP026</strain>
    </source>
</reference>
<evidence type="ECO:0000259" key="3">
    <source>
        <dbReference type="PROSITE" id="PS50110"/>
    </source>
</evidence>
<sequence length="130" mass="13905">MAQLHNSGSRRTVVVVEDEFLVRDLAVCELEDNGFTVVEFDCADAALPYLREHGGDAAVIVTDVQMPGSLNGLELVAILDRLWPGVPVLITSGGPLVDPRRLPACAGFLSKPWRPEDMVARVAGMAAAAH</sequence>
<dbReference type="AlphaFoldDB" id="A0A4Q2U6F3"/>
<accession>A0A4Q2U6F3</accession>
<keyword evidence="1 2" id="KW-0597">Phosphoprotein</keyword>
<feature type="modified residue" description="4-aspartylphosphate" evidence="2">
    <location>
        <position position="63"/>
    </location>
</feature>
<dbReference type="SMART" id="SM00448">
    <property type="entry name" value="REC"/>
    <property type="match status" value="1"/>
</dbReference>
<feature type="domain" description="Response regulatory" evidence="3">
    <location>
        <begin position="12"/>
        <end position="126"/>
    </location>
</feature>
<evidence type="ECO:0000256" key="1">
    <source>
        <dbReference type="ARBA" id="ARBA00022553"/>
    </source>
</evidence>
<evidence type="ECO:0000313" key="4">
    <source>
        <dbReference type="EMBL" id="RYC31952.1"/>
    </source>
</evidence>
<evidence type="ECO:0000256" key="2">
    <source>
        <dbReference type="PROSITE-ProRule" id="PRU00169"/>
    </source>
</evidence>
<dbReference type="PROSITE" id="PS50110">
    <property type="entry name" value="RESPONSE_REGULATORY"/>
    <property type="match status" value="1"/>
</dbReference>
<dbReference type="EMBL" id="QYBB01000010">
    <property type="protein sequence ID" value="RYC31952.1"/>
    <property type="molecule type" value="Genomic_DNA"/>
</dbReference>
<dbReference type="InterPro" id="IPR011006">
    <property type="entry name" value="CheY-like_superfamily"/>
</dbReference>
<dbReference type="PANTHER" id="PTHR44591">
    <property type="entry name" value="STRESS RESPONSE REGULATOR PROTEIN 1"/>
    <property type="match status" value="1"/>
</dbReference>
<gene>
    <name evidence="4" type="ORF">D3273_11030</name>
</gene>
<organism evidence="4 5">
    <name type="scientific">Lichenibacterium minor</name>
    <dbReference type="NCBI Taxonomy" id="2316528"/>
    <lineage>
        <taxon>Bacteria</taxon>
        <taxon>Pseudomonadati</taxon>
        <taxon>Pseudomonadota</taxon>
        <taxon>Alphaproteobacteria</taxon>
        <taxon>Hyphomicrobiales</taxon>
        <taxon>Lichenihabitantaceae</taxon>
        <taxon>Lichenibacterium</taxon>
    </lineage>
</organism>
<dbReference type="Pfam" id="PF00072">
    <property type="entry name" value="Response_reg"/>
    <property type="match status" value="1"/>
</dbReference>
<dbReference type="SUPFAM" id="SSF52172">
    <property type="entry name" value="CheY-like"/>
    <property type="match status" value="1"/>
</dbReference>
<proteinExistence type="predicted"/>
<name>A0A4Q2U6F3_9HYPH</name>
<protein>
    <submittedName>
        <fullName evidence="4">Response regulator</fullName>
    </submittedName>
</protein>
<dbReference type="GO" id="GO:0000160">
    <property type="term" value="P:phosphorelay signal transduction system"/>
    <property type="evidence" value="ECO:0007669"/>
    <property type="project" value="InterPro"/>
</dbReference>
<dbReference type="InterPro" id="IPR001789">
    <property type="entry name" value="Sig_transdc_resp-reg_receiver"/>
</dbReference>
<keyword evidence="5" id="KW-1185">Reference proteome</keyword>
<dbReference type="RefSeq" id="WP_129226442.1">
    <property type="nucleotide sequence ID" value="NZ_QYBB01000010.1"/>
</dbReference>
<evidence type="ECO:0000313" key="5">
    <source>
        <dbReference type="Proteomes" id="UP000290759"/>
    </source>
</evidence>
<dbReference type="Proteomes" id="UP000290759">
    <property type="component" value="Unassembled WGS sequence"/>
</dbReference>
<dbReference type="OrthoDB" id="9784719at2"/>